<dbReference type="Gene3D" id="3.30.40.10">
    <property type="entry name" value="Zinc/RING finger domain, C3HC4 (zinc finger)"/>
    <property type="match status" value="1"/>
</dbReference>
<organism evidence="4 5">
    <name type="scientific">Asparagus officinalis</name>
    <name type="common">Garden asparagus</name>
    <dbReference type="NCBI Taxonomy" id="4686"/>
    <lineage>
        <taxon>Eukaryota</taxon>
        <taxon>Viridiplantae</taxon>
        <taxon>Streptophyta</taxon>
        <taxon>Embryophyta</taxon>
        <taxon>Tracheophyta</taxon>
        <taxon>Spermatophyta</taxon>
        <taxon>Magnoliopsida</taxon>
        <taxon>Liliopsida</taxon>
        <taxon>Asparagales</taxon>
        <taxon>Asparagaceae</taxon>
        <taxon>Asparagoideae</taxon>
        <taxon>Asparagus</taxon>
    </lineage>
</organism>
<keyword evidence="1" id="KW-0862">Zinc</keyword>
<dbReference type="SUPFAM" id="SSF57850">
    <property type="entry name" value="RING/U-box"/>
    <property type="match status" value="1"/>
</dbReference>
<name>A0A5P1E438_ASPOF</name>
<dbReference type="GO" id="GO:0008270">
    <property type="term" value="F:zinc ion binding"/>
    <property type="evidence" value="ECO:0007669"/>
    <property type="project" value="UniProtKB-KW"/>
</dbReference>
<feature type="compositionally biased region" description="Acidic residues" evidence="2">
    <location>
        <begin position="102"/>
        <end position="126"/>
    </location>
</feature>
<sequence length="183" mass="20070">MAGRGLQEQKMNESGSKSGSIRDSDNGTVNWKSFKDRIRLRRAGNAWSEPESEYYPPPNPNPLFARSFSGKPADEDPPVSGEPAKMSLMALFEQTEGGGFGSEEDEDDDDDEDYDDGDDDGDGDDGGDEGMYNACCVCMVRHKGPAFIPCGHTFCRLCSKELFVSRGNCPLCNGFILEILNIF</sequence>
<proteinExistence type="predicted"/>
<feature type="region of interest" description="Disordered" evidence="2">
    <location>
        <begin position="1"/>
        <end position="126"/>
    </location>
</feature>
<dbReference type="Proteomes" id="UP000243459">
    <property type="component" value="Chromosome 10"/>
</dbReference>
<dbReference type="PANTHER" id="PTHR46629">
    <property type="entry name" value="OS01G0917900 PROTEIN"/>
    <property type="match status" value="1"/>
</dbReference>
<dbReference type="AlphaFoldDB" id="A0A5P1E438"/>
<dbReference type="PROSITE" id="PS50089">
    <property type="entry name" value="ZF_RING_2"/>
    <property type="match status" value="1"/>
</dbReference>
<dbReference type="OMA" id="VNDEDGH"/>
<evidence type="ECO:0000259" key="3">
    <source>
        <dbReference type="PROSITE" id="PS50089"/>
    </source>
</evidence>
<dbReference type="InterPro" id="IPR013083">
    <property type="entry name" value="Znf_RING/FYVE/PHD"/>
</dbReference>
<accession>A0A5P1E438</accession>
<evidence type="ECO:0000313" key="5">
    <source>
        <dbReference type="Proteomes" id="UP000243459"/>
    </source>
</evidence>
<evidence type="ECO:0000256" key="1">
    <source>
        <dbReference type="PROSITE-ProRule" id="PRU00175"/>
    </source>
</evidence>
<protein>
    <recommendedName>
        <fullName evidence="3">RING-type domain-containing protein</fullName>
    </recommendedName>
</protein>
<dbReference type="EMBL" id="CM007390">
    <property type="protein sequence ID" value="ONK56205.1"/>
    <property type="molecule type" value="Genomic_DNA"/>
</dbReference>
<gene>
    <name evidence="4" type="ORF">A4U43_C10F5210</name>
</gene>
<evidence type="ECO:0000313" key="4">
    <source>
        <dbReference type="EMBL" id="ONK56205.1"/>
    </source>
</evidence>
<evidence type="ECO:0000256" key="2">
    <source>
        <dbReference type="SAM" id="MobiDB-lite"/>
    </source>
</evidence>
<reference evidence="5" key="1">
    <citation type="journal article" date="2017" name="Nat. Commun.">
        <title>The asparagus genome sheds light on the origin and evolution of a young Y chromosome.</title>
        <authorList>
            <person name="Harkess A."/>
            <person name="Zhou J."/>
            <person name="Xu C."/>
            <person name="Bowers J.E."/>
            <person name="Van der Hulst R."/>
            <person name="Ayyampalayam S."/>
            <person name="Mercati F."/>
            <person name="Riccardi P."/>
            <person name="McKain M.R."/>
            <person name="Kakrana A."/>
            <person name="Tang H."/>
            <person name="Ray J."/>
            <person name="Groenendijk J."/>
            <person name="Arikit S."/>
            <person name="Mathioni S.M."/>
            <person name="Nakano M."/>
            <person name="Shan H."/>
            <person name="Telgmann-Rauber A."/>
            <person name="Kanno A."/>
            <person name="Yue Z."/>
            <person name="Chen H."/>
            <person name="Li W."/>
            <person name="Chen Y."/>
            <person name="Xu X."/>
            <person name="Zhang Y."/>
            <person name="Luo S."/>
            <person name="Chen H."/>
            <person name="Gao J."/>
            <person name="Mao Z."/>
            <person name="Pires J.C."/>
            <person name="Luo M."/>
            <person name="Kudrna D."/>
            <person name="Wing R.A."/>
            <person name="Meyers B.C."/>
            <person name="Yi K."/>
            <person name="Kong H."/>
            <person name="Lavrijsen P."/>
            <person name="Sunseri F."/>
            <person name="Falavigna A."/>
            <person name="Ye Y."/>
            <person name="Leebens-Mack J.H."/>
            <person name="Chen G."/>
        </authorList>
    </citation>
    <scope>NUCLEOTIDE SEQUENCE [LARGE SCALE GENOMIC DNA]</scope>
    <source>
        <strain evidence="5">cv. DH0086</strain>
    </source>
</reference>
<dbReference type="SMART" id="SM00184">
    <property type="entry name" value="RING"/>
    <property type="match status" value="1"/>
</dbReference>
<keyword evidence="1" id="KW-0863">Zinc-finger</keyword>
<dbReference type="Gramene" id="ONK56205">
    <property type="protein sequence ID" value="ONK56205"/>
    <property type="gene ID" value="A4U43_C10F5210"/>
</dbReference>
<keyword evidence="1" id="KW-0479">Metal-binding</keyword>
<dbReference type="Pfam" id="PF13920">
    <property type="entry name" value="zf-C3HC4_3"/>
    <property type="match status" value="1"/>
</dbReference>
<dbReference type="CDD" id="cd16449">
    <property type="entry name" value="RING-HC"/>
    <property type="match status" value="1"/>
</dbReference>
<keyword evidence="5" id="KW-1185">Reference proteome</keyword>
<feature type="domain" description="RING-type" evidence="3">
    <location>
        <begin position="135"/>
        <end position="173"/>
    </location>
</feature>
<dbReference type="InterPro" id="IPR001841">
    <property type="entry name" value="Znf_RING"/>
</dbReference>